<dbReference type="PROSITE" id="PS50893">
    <property type="entry name" value="ABC_TRANSPORTER_2"/>
    <property type="match status" value="1"/>
</dbReference>
<dbReference type="AlphaFoldDB" id="A0A158HIL5"/>
<keyword evidence="6" id="KW-0547">Nucleotide-binding</keyword>
<evidence type="ECO:0000256" key="8">
    <source>
        <dbReference type="ARBA" id="ARBA00022970"/>
    </source>
</evidence>
<evidence type="ECO:0000256" key="4">
    <source>
        <dbReference type="ARBA" id="ARBA00022475"/>
    </source>
</evidence>
<dbReference type="Gene3D" id="3.40.50.300">
    <property type="entry name" value="P-loop containing nucleotide triphosphate hydrolases"/>
    <property type="match status" value="1"/>
</dbReference>
<dbReference type="EMBL" id="FCOM02000006">
    <property type="protein sequence ID" value="SAL44205.1"/>
    <property type="molecule type" value="Genomic_DNA"/>
</dbReference>
<keyword evidence="3" id="KW-0813">Transport</keyword>
<keyword evidence="5" id="KW-0997">Cell inner membrane</keyword>
<dbReference type="GO" id="GO:0005524">
    <property type="term" value="F:ATP binding"/>
    <property type="evidence" value="ECO:0007669"/>
    <property type="project" value="UniProtKB-KW"/>
</dbReference>
<protein>
    <submittedName>
        <fullName evidence="11">Arginine ABC transporter ATP-binding protein</fullName>
    </submittedName>
</protein>
<dbReference type="InterPro" id="IPR003439">
    <property type="entry name" value="ABC_transporter-like_ATP-bd"/>
</dbReference>
<evidence type="ECO:0000256" key="6">
    <source>
        <dbReference type="ARBA" id="ARBA00022741"/>
    </source>
</evidence>
<evidence type="ECO:0000256" key="1">
    <source>
        <dbReference type="ARBA" id="ARBA00004202"/>
    </source>
</evidence>
<keyword evidence="7 11" id="KW-0067">ATP-binding</keyword>
<feature type="domain" description="ABC transporter" evidence="10">
    <location>
        <begin position="20"/>
        <end position="259"/>
    </location>
</feature>
<organism evidence="11 12">
    <name type="scientific">Caballeronia arvi</name>
    <dbReference type="NCBI Taxonomy" id="1777135"/>
    <lineage>
        <taxon>Bacteria</taxon>
        <taxon>Pseudomonadati</taxon>
        <taxon>Pseudomonadota</taxon>
        <taxon>Betaproteobacteria</taxon>
        <taxon>Burkholderiales</taxon>
        <taxon>Burkholderiaceae</taxon>
        <taxon>Caballeronia</taxon>
    </lineage>
</organism>
<dbReference type="PIRSF" id="PIRSF039085">
    <property type="entry name" value="ABC_ATPase_HisP"/>
    <property type="match status" value="1"/>
</dbReference>
<dbReference type="InterPro" id="IPR027417">
    <property type="entry name" value="P-loop_NTPase"/>
</dbReference>
<dbReference type="PROSITE" id="PS00211">
    <property type="entry name" value="ABC_TRANSPORTER_1"/>
    <property type="match status" value="1"/>
</dbReference>
<evidence type="ECO:0000256" key="7">
    <source>
        <dbReference type="ARBA" id="ARBA00022840"/>
    </source>
</evidence>
<dbReference type="InterPro" id="IPR017871">
    <property type="entry name" value="ABC_transporter-like_CS"/>
</dbReference>
<dbReference type="RefSeq" id="WP_327361554.1">
    <property type="nucleotide sequence ID" value="NZ_FCOM02000006.1"/>
</dbReference>
<evidence type="ECO:0000313" key="12">
    <source>
        <dbReference type="Proteomes" id="UP000055019"/>
    </source>
</evidence>
<dbReference type="SUPFAM" id="SSF52540">
    <property type="entry name" value="P-loop containing nucleoside triphosphate hydrolases"/>
    <property type="match status" value="1"/>
</dbReference>
<sequence>MENLVVERVTPVVKQTESIIKAEGVSLSFGKIKALEDVCIDVGQSEVVTIVGPSGAGKSTFLRCLNLLQKPDRGHITIDGRLIFNDSASVNKRDLLDVRRKLGMVFQRFHLFPHLTALENVTLAMLDAGIATRDEAVETATNLLDRVGLLKRALSPAPRLSGGEQQRVAIARALAMRPRALLFDEPTSALDPEASREVLSVMKELAQQGTTMVVVTHEMKFALNVSDRVLFMESGRAIETGTAEDMFYRAKSPRARAFFAQALDHMET</sequence>
<comment type="similarity">
    <text evidence="2">Belongs to the ABC transporter superfamily.</text>
</comment>
<evidence type="ECO:0000313" key="11">
    <source>
        <dbReference type="EMBL" id="SAL44205.1"/>
    </source>
</evidence>
<dbReference type="InterPro" id="IPR050086">
    <property type="entry name" value="MetN_ABC_transporter-like"/>
</dbReference>
<name>A0A158HIL5_9BURK</name>
<evidence type="ECO:0000259" key="10">
    <source>
        <dbReference type="PROSITE" id="PS50893"/>
    </source>
</evidence>
<comment type="subcellular location">
    <subcellularLocation>
        <location evidence="1">Cell membrane</location>
        <topology evidence="1">Peripheral membrane protein</topology>
    </subcellularLocation>
</comment>
<dbReference type="InterPro" id="IPR030679">
    <property type="entry name" value="ABC_ATPase_HisP-typ"/>
</dbReference>
<reference evidence="11" key="1">
    <citation type="submission" date="2016-01" db="EMBL/GenBank/DDBJ databases">
        <authorList>
            <person name="Peeters C."/>
        </authorList>
    </citation>
    <scope>NUCLEOTIDE SEQUENCE [LARGE SCALE GENOMIC DNA]</scope>
    <source>
        <strain evidence="11">LMG 29317</strain>
    </source>
</reference>
<dbReference type="InterPro" id="IPR003593">
    <property type="entry name" value="AAA+_ATPase"/>
</dbReference>
<comment type="caution">
    <text evidence="11">The sequence shown here is derived from an EMBL/GenBank/DDBJ whole genome shotgun (WGS) entry which is preliminary data.</text>
</comment>
<keyword evidence="8" id="KW-0029">Amino-acid transport</keyword>
<dbReference type="Proteomes" id="UP000055019">
    <property type="component" value="Unassembled WGS sequence"/>
</dbReference>
<keyword evidence="12" id="KW-1185">Reference proteome</keyword>
<dbReference type="Pfam" id="PF00005">
    <property type="entry name" value="ABC_tran"/>
    <property type="match status" value="1"/>
</dbReference>
<accession>A0A158HIL5</accession>
<evidence type="ECO:0000256" key="2">
    <source>
        <dbReference type="ARBA" id="ARBA00005417"/>
    </source>
</evidence>
<keyword evidence="9" id="KW-0472">Membrane</keyword>
<dbReference type="GO" id="GO:0005886">
    <property type="term" value="C:plasma membrane"/>
    <property type="evidence" value="ECO:0007669"/>
    <property type="project" value="UniProtKB-SubCell"/>
</dbReference>
<dbReference type="SMART" id="SM00382">
    <property type="entry name" value="AAA"/>
    <property type="match status" value="1"/>
</dbReference>
<keyword evidence="4" id="KW-1003">Cell membrane</keyword>
<evidence type="ECO:0000256" key="9">
    <source>
        <dbReference type="ARBA" id="ARBA00023136"/>
    </source>
</evidence>
<evidence type="ECO:0000256" key="3">
    <source>
        <dbReference type="ARBA" id="ARBA00022448"/>
    </source>
</evidence>
<proteinExistence type="inferred from homology"/>
<dbReference type="GO" id="GO:0016887">
    <property type="term" value="F:ATP hydrolysis activity"/>
    <property type="evidence" value="ECO:0007669"/>
    <property type="project" value="InterPro"/>
</dbReference>
<dbReference type="GO" id="GO:0015424">
    <property type="term" value="F:ABC-type amino acid transporter activity"/>
    <property type="evidence" value="ECO:0007669"/>
    <property type="project" value="InterPro"/>
</dbReference>
<evidence type="ECO:0000256" key="5">
    <source>
        <dbReference type="ARBA" id="ARBA00022519"/>
    </source>
</evidence>
<dbReference type="PANTHER" id="PTHR43166:SF9">
    <property type="entry name" value="GLUTAMATE_ASPARTATE IMPORT ATP-BINDING PROTEIN GLTL"/>
    <property type="match status" value="1"/>
</dbReference>
<gene>
    <name evidence="11" type="ORF">AWB74_01841</name>
</gene>
<dbReference type="PANTHER" id="PTHR43166">
    <property type="entry name" value="AMINO ACID IMPORT ATP-BINDING PROTEIN"/>
    <property type="match status" value="1"/>
</dbReference>